<proteinExistence type="predicted"/>
<keyword evidence="3" id="KW-1185">Reference proteome</keyword>
<dbReference type="Proteomes" id="UP000244729">
    <property type="component" value="Chromosome"/>
</dbReference>
<evidence type="ECO:0000313" key="3">
    <source>
        <dbReference type="Proteomes" id="UP000244729"/>
    </source>
</evidence>
<evidence type="ECO:0000256" key="1">
    <source>
        <dbReference type="SAM" id="SignalP"/>
    </source>
</evidence>
<reference evidence="2 3" key="1">
    <citation type="submission" date="2018-04" db="EMBL/GenBank/DDBJ databases">
        <authorList>
            <person name="Li J."/>
        </authorList>
    </citation>
    <scope>NUCLEOTIDE SEQUENCE [LARGE SCALE GENOMIC DNA]</scope>
    <source>
        <strain evidence="3">30A</strain>
    </source>
</reference>
<dbReference type="PROSITE" id="PS51257">
    <property type="entry name" value="PROKAR_LIPOPROTEIN"/>
    <property type="match status" value="1"/>
</dbReference>
<name>A0A2S0WT25_9MICO</name>
<feature type="signal peptide" evidence="1">
    <location>
        <begin position="1"/>
        <end position="25"/>
    </location>
</feature>
<dbReference type="EMBL" id="CP028913">
    <property type="protein sequence ID" value="AWB94462.1"/>
    <property type="molecule type" value="Genomic_DNA"/>
</dbReference>
<sequence length="130" mass="13283">MAGYKTTLAVLVAAVAVFGMTGCSASTDELVGHFETSAEQAEYECVETVPSQGSILALRSCQNDDGSELQFAVFDSVTSQRSGSASLASGTNPVTVGHDVWAVAGEDSAVVQSIAAELGSTESELESAVE</sequence>
<evidence type="ECO:0000313" key="2">
    <source>
        <dbReference type="EMBL" id="AWB94462.1"/>
    </source>
</evidence>
<organism evidence="2 3">
    <name type="scientific">Agromyces badenianii</name>
    <dbReference type="NCBI Taxonomy" id="2080742"/>
    <lineage>
        <taxon>Bacteria</taxon>
        <taxon>Bacillati</taxon>
        <taxon>Actinomycetota</taxon>
        <taxon>Actinomycetes</taxon>
        <taxon>Micrococcales</taxon>
        <taxon>Microbacteriaceae</taxon>
        <taxon>Agromyces</taxon>
    </lineage>
</organism>
<dbReference type="KEGG" id="agm:DCE93_01240"/>
<keyword evidence="1" id="KW-0732">Signal</keyword>
<gene>
    <name evidence="2" type="ORF">DCE93_01240</name>
</gene>
<evidence type="ECO:0008006" key="4">
    <source>
        <dbReference type="Google" id="ProtNLM"/>
    </source>
</evidence>
<dbReference type="AlphaFoldDB" id="A0A2S0WT25"/>
<protein>
    <recommendedName>
        <fullName evidence="4">Secreted protein</fullName>
    </recommendedName>
</protein>
<feature type="chain" id="PRO_5015695046" description="Secreted protein" evidence="1">
    <location>
        <begin position="26"/>
        <end position="130"/>
    </location>
</feature>
<dbReference type="RefSeq" id="WP_108594288.1">
    <property type="nucleotide sequence ID" value="NZ_CP028913.1"/>
</dbReference>
<accession>A0A2S0WT25</accession>